<gene>
    <name evidence="1" type="ORF">TRFO_24625</name>
</gene>
<reference evidence="1" key="1">
    <citation type="submission" date="2016-10" db="EMBL/GenBank/DDBJ databases">
        <authorList>
            <person name="Benchimol M."/>
            <person name="Almeida L.G."/>
            <person name="Vasconcelos A.T."/>
            <person name="Perreira-Neves A."/>
            <person name="Rosa I.A."/>
            <person name="Tasca T."/>
            <person name="Bogo M.R."/>
            <person name="de Souza W."/>
        </authorList>
    </citation>
    <scope>NUCLEOTIDE SEQUENCE [LARGE SCALE GENOMIC DNA]</scope>
    <source>
        <strain evidence="1">K</strain>
    </source>
</reference>
<dbReference type="Proteomes" id="UP000179807">
    <property type="component" value="Unassembled WGS sequence"/>
</dbReference>
<name>A0A1J4KCX1_9EUKA</name>
<proteinExistence type="predicted"/>
<comment type="caution">
    <text evidence="1">The sequence shown here is derived from an EMBL/GenBank/DDBJ whole genome shotgun (WGS) entry which is preliminary data.</text>
</comment>
<dbReference type="GeneID" id="94838566"/>
<sequence>MTEQRSSFNLFGSGPFPDLTDDVIDEIEDFLLYAVDAELSQNIYNLVQFFQMHLSMFARSSNLSYVNQHYQKRLLRALRFFRHSSLNSNLAKQLEDIAFLYLMNPNPSSSSAQQQAYVFLIDHFISSPRSERCKELIDWSLGFVNSTLQNILMVDPNLYLTIIYSLPNLFSIVPQSVHVPQFIDVLINVAIAGMNYSRKEIFFDNLETIVAKSLRLCSRLIIKFPQLTNNTISYVLRLDEILSSDEIAFAHIFQNYLMVACAIIQLDNPYRPDEYTKKIMHLLVRYFPIFIQKPLLQSKRVSFYLKTVAVWLSRIKPKIPNYLMNILPKLWNLVTSFHGNILTISAVGEIIRNLISTDLLKENPNIHNSLLENLTASLEIIRLDLSSLDFSKNDQSFKVDSWLEVNKQIIVLIYQLFQAESMMQQMPPHSYTLRVNLLIRLVKYNCYLLDLVGSIGSSNDGEFSLSSVILHQLHLKKFQDKMSQIFSFFVKTLASLHPTLFHYIMSLTMLDLLPRQPHRNFHRVFFMKMQECHHLYDFQAIFFSTLADHFDELMLPTPPSALLDITRIVYQSAFSDEVQVQNQQSSMCADLYRFIIQAITSNNSMIFELLLTMFHSYFTHKSTRYEPLIRIISSSPFLMNNVLQTLSEDPAMKDVVSLLSLFLFPLCNVPQKFVESWVQLFLPAIESPSKISTAIPTLYNYTSRNFAQWTASLKEPVQSNFVAALTAPLPRLSPKDQNLRFLLGKIPGIACRLSLQNLNTKKKNAYVLVGGFKIGVDIIFESIKRNPNPTDDDINTLFESLCQYIGKQRFFEASNDQLTEQMVEYIQKRSPQMIETMFSKFPPPIQYSALFLRQKYGKTIDDVMVDDAEDFLQHISTLCFSKATAQHALHIISLFLDCVDGKNILVRINIALLHAAQYDRDSSLKIISEQILTRDFSGNQELLGELANQYRSASMVTVTDIRRNAMKALKIIEVKYGSPNLMDASRKALFKDIVQMLQRNTVCVRFEFIFSKPFYDVPDPIDLMKRLLEFLRERPPPIIPNEVQKMFRKLRCIDPSINLFLNTTFIVKMVAKLITVAEKANSQTWGMVIGTLKDEKLRQFIPYFVKQVKKEAKRINKTVFLSLPGDISSLVQIMGNVLPPTPEDVKVLRLFLELAPLGPQHMMIQFIQWVTNAIHSIQHSLSNFSFYDNIKKTLFENSIKEIFKLTRRLRQIDQNTDVSMICQAFIDLHLYCETSFIPLNTHFRYFVNSWPYELSQVLLFNFKKGWNIDLYLCVLRILEDPNVPLFRHSILDQIIANMKTLFVFVIQNSQKELDIILSRALNCICTIVETLDFNQFDLKQALQVTKKLLNMIKNKVSHILPSLLCKYIQILVPIRFANEINSNSLLYSYFKNKLMPFFISSIQLFQHPMFNRRFLEFMKLMDENHRKELYSLLPSPSESKSILINQLLCDKYENFPENEKIKADFANYMKTPSFRVLILNYSAAHLASNKGIEVVDLKDTPILTMCNDIYALAIHNKLRNIESIKSPSRFFPIIKTLSDLDSRVDGLQSALAERLDITPYMLKSSLLCFRHLGQQNCMIDHTSRAITQFILGFSSTMLSSANDKQLEMQFIFVMPHVFNQLLNVRPACQRLFELLLSTVVLVLTKMPDCTTMAQLIPSKMSQLIPYIDFNQVDVNLLTSLKEKLSERPNSESTNQTKMKFLLQLIPVISQLLFTKGSSFFPYCLLPGEFFLKNMNYTKDLISLYQKALREAFMVSGYQISIKVIKDMYEYLKNISSTISKPLTSPFATIACWINEISKDSKLTETLKVFLEILKPVTSTQLFIDLSELKQPLHPIVSSFILTLLEEEYSYMIPLVSSINAVKTLTIKQSIDLSNDCWRMDWHALTPDSHIIAFIRLLLPDELKNSIQYFTENEMKSIISIILNTNPLSADFPRFMQYYLHFFPRSTLSECFVITKPNSSKPPLPSLPLYENIALLESYNLSEDAYGLLKDASPHYLNACSFHQISQFKAAKFNYLKAMNEDHSMYFYGLTELRSIDINLSLPTNKKLMNKILSTKKENSFPDIKLPFFQDTRTNFDSNQSQNYSGNKLTSFISRSHIPFLLHSSLTYEAHLSLKIMQQPENVKNYIDDLTKTSDVMWIEVLDRQMMMASNFVWRLTILNDLLTNEQVMQSDQLQGKIKDSINLNLNMISHLLSQSGATREALRHFKDAPRPKNIFTSIQNYPRIAHFLSHNVDCRSEAFRNLRSSCGLLMRDFIIVNPNGSKWLKMLFQMFIRFHNFIDQQACFHRLLMELNSADVFEGQLYIAMMLCLFKKNPNLIGLLDQEFPNLNENVRLSLLRWLPQLVTNTQIPDNLLNGLIRINPNIFIITFDDMVYSKISCDDPNVKNMKLKLESNNYYKMNNMLKDASAIHEYRAGMSWVKQCEKDIERLDRTVKAHKMLYDSLSHDIPQEKLDELDFTSKKELFVFCEQNPPVFTTDVVITQYSSFAGFKFPSSKAVINVFMEADGSGEAELRFVTMKGESKSLHIVSPEIYCLNQKERMFIETVGRIIEKHVASHTRSKCTYYPHSFHVHEKLMVIDSHSFSSLHGAIQPFSAVKRVIQAATATEEDQENDDSPTVCVMKKQLSIPEDRLFWWLVQGAEGSKIDFIFLRQSFASYFAVFSYLHFIFRSQLPSIPSIMLFKDRQKVCIPDFFGILQPIVTSTRYLIKTRQIDGMLPPFVMHGTFAASWQITADSISIHKDRLKIILSSLIQPDPYQQQQRASPILRRAAAILSSMTRLDKIASVHMTEETDKCDDVFPFMLMDHLIQNSSNVMNAQPVGYAWI</sequence>
<keyword evidence="2" id="KW-1185">Reference proteome</keyword>
<dbReference type="RefSeq" id="XP_068360421.1">
    <property type="nucleotide sequence ID" value="XM_068503862.1"/>
</dbReference>
<dbReference type="EMBL" id="MLAK01000702">
    <property type="protein sequence ID" value="OHT07285.1"/>
    <property type="molecule type" value="Genomic_DNA"/>
</dbReference>
<protein>
    <submittedName>
        <fullName evidence="1">Uncharacterized protein</fullName>
    </submittedName>
</protein>
<accession>A0A1J4KCX1</accession>
<dbReference type="VEuPathDB" id="TrichDB:TRFO_24625"/>
<dbReference type="OrthoDB" id="10664803at2759"/>
<organism evidence="1 2">
    <name type="scientific">Tritrichomonas foetus</name>
    <dbReference type="NCBI Taxonomy" id="1144522"/>
    <lineage>
        <taxon>Eukaryota</taxon>
        <taxon>Metamonada</taxon>
        <taxon>Parabasalia</taxon>
        <taxon>Tritrichomonadida</taxon>
        <taxon>Tritrichomonadidae</taxon>
        <taxon>Tritrichomonas</taxon>
    </lineage>
</organism>
<evidence type="ECO:0000313" key="2">
    <source>
        <dbReference type="Proteomes" id="UP000179807"/>
    </source>
</evidence>
<evidence type="ECO:0000313" key="1">
    <source>
        <dbReference type="EMBL" id="OHT07285.1"/>
    </source>
</evidence>